<keyword evidence="5" id="KW-0808">Transferase</keyword>
<dbReference type="Proteomes" id="UP001163823">
    <property type="component" value="Chromosome 3"/>
</dbReference>
<dbReference type="AlphaFoldDB" id="A0AAD7VJW2"/>
<dbReference type="GO" id="GO:0004674">
    <property type="term" value="F:protein serine/threonine kinase activity"/>
    <property type="evidence" value="ECO:0007669"/>
    <property type="project" value="UniProtKB-KW"/>
</dbReference>
<sequence>MVADFGLARWQVDGQLAEETLVIGAIGSIAPEYIQTGLITEKADVYAFGVVLLEVLSGFKATEFSRITGQPSVPEWGCILLDKKMTDKIVDSQLENNYVEKEVEFMMYAAFLCTLPHPDQRPRMSKVLKILEGDFLIDMDSTYSALNIYNSCLSVRQTKSRLGHIPSHLKEPKDYMKQRHFGMSLHETSGRNSPSKAVRISNQSEKISIPWESEDDVSQEYQTYLQGSLAKFVQHLNGN</sequence>
<organism evidence="5 6">
    <name type="scientific">Quillaja saponaria</name>
    <name type="common">Soap bark tree</name>
    <dbReference type="NCBI Taxonomy" id="32244"/>
    <lineage>
        <taxon>Eukaryota</taxon>
        <taxon>Viridiplantae</taxon>
        <taxon>Streptophyta</taxon>
        <taxon>Embryophyta</taxon>
        <taxon>Tracheophyta</taxon>
        <taxon>Spermatophyta</taxon>
        <taxon>Magnoliopsida</taxon>
        <taxon>eudicotyledons</taxon>
        <taxon>Gunneridae</taxon>
        <taxon>Pentapetalae</taxon>
        <taxon>rosids</taxon>
        <taxon>fabids</taxon>
        <taxon>Fabales</taxon>
        <taxon>Quillajaceae</taxon>
        <taxon>Quillaja</taxon>
    </lineage>
</organism>
<dbReference type="GO" id="GO:0005524">
    <property type="term" value="F:ATP binding"/>
    <property type="evidence" value="ECO:0007669"/>
    <property type="project" value="UniProtKB-KW"/>
</dbReference>
<keyword evidence="5" id="KW-0418">Kinase</keyword>
<gene>
    <name evidence="5" type="ORF">O6P43_007720</name>
</gene>
<evidence type="ECO:0000259" key="4">
    <source>
        <dbReference type="PROSITE" id="PS50011"/>
    </source>
</evidence>
<keyword evidence="1" id="KW-0723">Serine/threonine-protein kinase</keyword>
<dbReference type="InterPro" id="IPR000719">
    <property type="entry name" value="Prot_kinase_dom"/>
</dbReference>
<feature type="domain" description="Protein kinase" evidence="4">
    <location>
        <begin position="1"/>
        <end position="136"/>
    </location>
</feature>
<dbReference type="Pfam" id="PF07714">
    <property type="entry name" value="PK_Tyr_Ser-Thr"/>
    <property type="match status" value="1"/>
</dbReference>
<keyword evidence="2" id="KW-0547">Nucleotide-binding</keyword>
<dbReference type="PANTHER" id="PTHR47989">
    <property type="entry name" value="OS01G0750732 PROTEIN"/>
    <property type="match status" value="1"/>
</dbReference>
<evidence type="ECO:0000313" key="5">
    <source>
        <dbReference type="EMBL" id="KAJ7978219.1"/>
    </source>
</evidence>
<evidence type="ECO:0000256" key="2">
    <source>
        <dbReference type="ARBA" id="ARBA00022741"/>
    </source>
</evidence>
<keyword evidence="3" id="KW-0067">ATP-binding</keyword>
<comment type="caution">
    <text evidence="5">The sequence shown here is derived from an EMBL/GenBank/DDBJ whole genome shotgun (WGS) entry which is preliminary data.</text>
</comment>
<keyword evidence="6" id="KW-1185">Reference proteome</keyword>
<dbReference type="KEGG" id="qsa:O6P43_007720"/>
<dbReference type="PROSITE" id="PS50011">
    <property type="entry name" value="PROTEIN_KINASE_DOM"/>
    <property type="match status" value="1"/>
</dbReference>
<accession>A0AAD7VJW2</accession>
<dbReference type="InterPro" id="IPR001245">
    <property type="entry name" value="Ser-Thr/Tyr_kinase_cat_dom"/>
</dbReference>
<dbReference type="EMBL" id="JARAOO010000003">
    <property type="protein sequence ID" value="KAJ7978219.1"/>
    <property type="molecule type" value="Genomic_DNA"/>
</dbReference>
<name>A0AAD7VJW2_QUISA</name>
<dbReference type="Gene3D" id="1.10.510.10">
    <property type="entry name" value="Transferase(Phosphotransferase) domain 1"/>
    <property type="match status" value="1"/>
</dbReference>
<evidence type="ECO:0000256" key="3">
    <source>
        <dbReference type="ARBA" id="ARBA00022840"/>
    </source>
</evidence>
<dbReference type="InterPro" id="IPR011009">
    <property type="entry name" value="Kinase-like_dom_sf"/>
</dbReference>
<evidence type="ECO:0000256" key="1">
    <source>
        <dbReference type="ARBA" id="ARBA00022527"/>
    </source>
</evidence>
<reference evidence="5" key="1">
    <citation type="journal article" date="2023" name="Science">
        <title>Elucidation of the pathway for biosynthesis of saponin adjuvants from the soapbark tree.</title>
        <authorList>
            <person name="Reed J."/>
            <person name="Orme A."/>
            <person name="El-Demerdash A."/>
            <person name="Owen C."/>
            <person name="Martin L.B.B."/>
            <person name="Misra R.C."/>
            <person name="Kikuchi S."/>
            <person name="Rejzek M."/>
            <person name="Martin A.C."/>
            <person name="Harkess A."/>
            <person name="Leebens-Mack J."/>
            <person name="Louveau T."/>
            <person name="Stephenson M.J."/>
            <person name="Osbourn A."/>
        </authorList>
    </citation>
    <scope>NUCLEOTIDE SEQUENCE</scope>
    <source>
        <strain evidence="5">S10</strain>
    </source>
</reference>
<evidence type="ECO:0000313" key="6">
    <source>
        <dbReference type="Proteomes" id="UP001163823"/>
    </source>
</evidence>
<dbReference type="SUPFAM" id="SSF56112">
    <property type="entry name" value="Protein kinase-like (PK-like)"/>
    <property type="match status" value="1"/>
</dbReference>
<proteinExistence type="predicted"/>
<protein>
    <submittedName>
        <fullName evidence="5">Kinase family protein</fullName>
    </submittedName>
</protein>
<dbReference type="PANTHER" id="PTHR47989:SF37">
    <property type="entry name" value="INACTIVE PROTEIN KINASE SELMODRAFT_444075"/>
    <property type="match status" value="1"/>
</dbReference>